<comment type="similarity">
    <text evidence="3">Belongs to the PPR family. PCMP-E subfamily.</text>
</comment>
<evidence type="ECO:0008006" key="7">
    <source>
        <dbReference type="Google" id="ProtNLM"/>
    </source>
</evidence>
<evidence type="ECO:0000256" key="3">
    <source>
        <dbReference type="ARBA" id="ARBA00061659"/>
    </source>
</evidence>
<dbReference type="InterPro" id="IPR002885">
    <property type="entry name" value="PPR_rpt"/>
</dbReference>
<evidence type="ECO:0000256" key="1">
    <source>
        <dbReference type="ARBA" id="ARBA00022737"/>
    </source>
</evidence>
<keyword evidence="1" id="KW-0677">Repeat</keyword>
<dbReference type="GO" id="GO:0005737">
    <property type="term" value="C:cytoplasm"/>
    <property type="evidence" value="ECO:0007669"/>
    <property type="project" value="UniProtKB-ARBA"/>
</dbReference>
<dbReference type="InterPro" id="IPR046960">
    <property type="entry name" value="PPR_At4g14850-like_plant"/>
</dbReference>
<name>A0A6G1BXA0_9ORYZ</name>
<keyword evidence="2" id="KW-0809">Transit peptide</keyword>
<gene>
    <name evidence="5" type="ORF">E2562_014875</name>
</gene>
<protein>
    <recommendedName>
        <fullName evidence="7">Pentacotripeptide-repeat region of PRORP domain-containing protein</fullName>
    </recommendedName>
</protein>
<dbReference type="Gene3D" id="1.25.40.10">
    <property type="entry name" value="Tetratricopeptide repeat domain"/>
    <property type="match status" value="1"/>
</dbReference>
<dbReference type="PROSITE" id="PS51375">
    <property type="entry name" value="PPR"/>
    <property type="match status" value="2"/>
</dbReference>
<evidence type="ECO:0000256" key="4">
    <source>
        <dbReference type="PROSITE-ProRule" id="PRU00708"/>
    </source>
</evidence>
<dbReference type="GO" id="GO:0003723">
    <property type="term" value="F:RNA binding"/>
    <property type="evidence" value="ECO:0007669"/>
    <property type="project" value="InterPro"/>
</dbReference>
<evidence type="ECO:0000313" key="5">
    <source>
        <dbReference type="EMBL" id="KAF0892317.1"/>
    </source>
</evidence>
<accession>A0A6G1BXA0</accession>
<proteinExistence type="inferred from homology"/>
<dbReference type="NCBIfam" id="TIGR00756">
    <property type="entry name" value="PPR"/>
    <property type="match status" value="2"/>
</dbReference>
<dbReference type="PANTHER" id="PTHR47926:SF452">
    <property type="entry name" value="PENTATRICOPEPTIDE REPEAT-CONTAINING PROTEIN"/>
    <property type="match status" value="1"/>
</dbReference>
<keyword evidence="6" id="KW-1185">Reference proteome</keyword>
<dbReference type="Proteomes" id="UP000479710">
    <property type="component" value="Unassembled WGS sequence"/>
</dbReference>
<dbReference type="GO" id="GO:0009451">
    <property type="term" value="P:RNA modification"/>
    <property type="evidence" value="ECO:0007669"/>
    <property type="project" value="InterPro"/>
</dbReference>
<evidence type="ECO:0000256" key="2">
    <source>
        <dbReference type="ARBA" id="ARBA00022946"/>
    </source>
</evidence>
<dbReference type="FunFam" id="1.25.40.10:FF:000797">
    <property type="entry name" value="Pentatricopeptide repeat-containing protein chloroplastic"/>
    <property type="match status" value="1"/>
</dbReference>
<dbReference type="InterPro" id="IPR011990">
    <property type="entry name" value="TPR-like_helical_dom_sf"/>
</dbReference>
<dbReference type="Pfam" id="PF13041">
    <property type="entry name" value="PPR_2"/>
    <property type="match status" value="1"/>
</dbReference>
<dbReference type="OrthoDB" id="756178at2759"/>
<evidence type="ECO:0000313" key="6">
    <source>
        <dbReference type="Proteomes" id="UP000479710"/>
    </source>
</evidence>
<reference evidence="5 6" key="1">
    <citation type="submission" date="2019-11" db="EMBL/GenBank/DDBJ databases">
        <title>Whole genome sequence of Oryza granulata.</title>
        <authorList>
            <person name="Li W."/>
        </authorList>
    </citation>
    <scope>NUCLEOTIDE SEQUENCE [LARGE SCALE GENOMIC DNA]</scope>
    <source>
        <strain evidence="6">cv. Menghai</strain>
        <tissue evidence="5">Leaf</tissue>
    </source>
</reference>
<sequence length="152" mass="16384">MISGLGQHGFGKKALALFNSMKEKGLKPDAVTFLSVISACNYSGLVDEGLALYRSMDSFGLSATPQHHCCVVDLLAKAGRVEEAYEFIQGLGEEGDFFAIWGSLLASCKTQGKQELAKLVTSKLLDIEKQYGRAGYNVLLSQVLAAEADFPE</sequence>
<comment type="caution">
    <text evidence="5">The sequence shown here is derived from an EMBL/GenBank/DDBJ whole genome shotgun (WGS) entry which is preliminary data.</text>
</comment>
<dbReference type="PANTHER" id="PTHR47926">
    <property type="entry name" value="PENTATRICOPEPTIDE REPEAT-CONTAINING PROTEIN"/>
    <property type="match status" value="1"/>
</dbReference>
<feature type="repeat" description="PPR" evidence="4">
    <location>
        <begin position="1"/>
        <end position="28"/>
    </location>
</feature>
<dbReference type="Pfam" id="PF01535">
    <property type="entry name" value="PPR"/>
    <property type="match status" value="1"/>
</dbReference>
<organism evidence="5 6">
    <name type="scientific">Oryza meyeriana var. granulata</name>
    <dbReference type="NCBI Taxonomy" id="110450"/>
    <lineage>
        <taxon>Eukaryota</taxon>
        <taxon>Viridiplantae</taxon>
        <taxon>Streptophyta</taxon>
        <taxon>Embryophyta</taxon>
        <taxon>Tracheophyta</taxon>
        <taxon>Spermatophyta</taxon>
        <taxon>Magnoliopsida</taxon>
        <taxon>Liliopsida</taxon>
        <taxon>Poales</taxon>
        <taxon>Poaceae</taxon>
        <taxon>BOP clade</taxon>
        <taxon>Oryzoideae</taxon>
        <taxon>Oryzeae</taxon>
        <taxon>Oryzinae</taxon>
        <taxon>Oryza</taxon>
        <taxon>Oryza meyeriana</taxon>
    </lineage>
</organism>
<dbReference type="EMBL" id="SPHZ02000011">
    <property type="protein sequence ID" value="KAF0892317.1"/>
    <property type="molecule type" value="Genomic_DNA"/>
</dbReference>
<feature type="repeat" description="PPR" evidence="4">
    <location>
        <begin position="29"/>
        <end position="63"/>
    </location>
</feature>
<dbReference type="AlphaFoldDB" id="A0A6G1BXA0"/>